<name>A0ABS8UNJ5_DATST</name>
<dbReference type="EMBL" id="JACEIK010002237">
    <property type="protein sequence ID" value="MCD9559881.1"/>
    <property type="molecule type" value="Genomic_DNA"/>
</dbReference>
<keyword evidence="3" id="KW-1185">Reference proteome</keyword>
<comment type="caution">
    <text evidence="2">The sequence shown here is derived from an EMBL/GenBank/DDBJ whole genome shotgun (WGS) entry which is preliminary data.</text>
</comment>
<gene>
    <name evidence="2" type="ORF">HAX54_018209</name>
</gene>
<proteinExistence type="predicted"/>
<evidence type="ECO:0000313" key="2">
    <source>
        <dbReference type="EMBL" id="MCD9559881.1"/>
    </source>
</evidence>
<evidence type="ECO:0000313" key="3">
    <source>
        <dbReference type="Proteomes" id="UP000823775"/>
    </source>
</evidence>
<protein>
    <submittedName>
        <fullName evidence="2">Uncharacterized protein</fullName>
    </submittedName>
</protein>
<sequence length="79" mass="8925">MELSGNMEGEMGSSWDHGEGEKVRKKDFGELEKNFHRFGESMGQVGQRVFRLKDILDLRFAGEAQKPPFSSNFLDPSCA</sequence>
<dbReference type="Proteomes" id="UP000823775">
    <property type="component" value="Unassembled WGS sequence"/>
</dbReference>
<organism evidence="2 3">
    <name type="scientific">Datura stramonium</name>
    <name type="common">Jimsonweed</name>
    <name type="synonym">Common thornapple</name>
    <dbReference type="NCBI Taxonomy" id="4076"/>
    <lineage>
        <taxon>Eukaryota</taxon>
        <taxon>Viridiplantae</taxon>
        <taxon>Streptophyta</taxon>
        <taxon>Embryophyta</taxon>
        <taxon>Tracheophyta</taxon>
        <taxon>Spermatophyta</taxon>
        <taxon>Magnoliopsida</taxon>
        <taxon>eudicotyledons</taxon>
        <taxon>Gunneridae</taxon>
        <taxon>Pentapetalae</taxon>
        <taxon>asterids</taxon>
        <taxon>lamiids</taxon>
        <taxon>Solanales</taxon>
        <taxon>Solanaceae</taxon>
        <taxon>Solanoideae</taxon>
        <taxon>Datureae</taxon>
        <taxon>Datura</taxon>
    </lineage>
</organism>
<reference evidence="2 3" key="1">
    <citation type="journal article" date="2021" name="BMC Genomics">
        <title>Datura genome reveals duplications of psychoactive alkaloid biosynthetic genes and high mutation rate following tissue culture.</title>
        <authorList>
            <person name="Rajewski A."/>
            <person name="Carter-House D."/>
            <person name="Stajich J."/>
            <person name="Litt A."/>
        </authorList>
    </citation>
    <scope>NUCLEOTIDE SEQUENCE [LARGE SCALE GENOMIC DNA]</scope>
    <source>
        <strain evidence="2">AR-01</strain>
    </source>
</reference>
<evidence type="ECO:0000256" key="1">
    <source>
        <dbReference type="SAM" id="MobiDB-lite"/>
    </source>
</evidence>
<accession>A0ABS8UNJ5</accession>
<feature type="region of interest" description="Disordered" evidence="1">
    <location>
        <begin position="1"/>
        <end position="21"/>
    </location>
</feature>